<dbReference type="GO" id="GO:0015276">
    <property type="term" value="F:ligand-gated monoatomic ion channel activity"/>
    <property type="evidence" value="ECO:0007669"/>
    <property type="project" value="InterPro"/>
</dbReference>
<dbReference type="Proteomes" id="UP001457282">
    <property type="component" value="Unassembled WGS sequence"/>
</dbReference>
<accession>A0AAW1Y7H5</accession>
<sequence length="450" mass="49900">MNLGALSIFNGGKQLLENILQTNMTGLTGPLAFHSDRSPMNPSYDVINIIENGYQQIGYWSNNSGLSVAPPETPSNRSSSDQHLGVVVWPGGTTDKPRGWVFPNNGKELRIGVPNRVSYRHIVSRKDGTDIAEGYCIDIFLAAIKLLPYAVPYKFVLFGDGHENPSYDDLVEKISLGDFDAAVGDIAIVTNRTKIVLWILEHRLNDEFRGPPRKQIGTILWFSFSTMFFSHRENTVSTLGRMVLIIWLFLVLIINSSYTASLTSMLTVQQLSSPITGIDTLISSTEPIGFQVGSFVQNYLIEELNIPKSRLVPLGSPQEYATALKKRIVAAVVDEGPYIELFLSDNCMFSIRGQEFTKSGWGFAFPRGSPLAIGMSTAILTLSENGELQQLHEKWLSRKVCASQTSDDVSDQLQLQSFWGLFLICGIASFIALVIHFGQLFDSTSAFPRR</sequence>
<evidence type="ECO:0000256" key="11">
    <source>
        <dbReference type="ARBA" id="ARBA00023286"/>
    </source>
</evidence>
<evidence type="ECO:0000256" key="12">
    <source>
        <dbReference type="ARBA" id="ARBA00023303"/>
    </source>
</evidence>
<dbReference type="GO" id="GO:0009611">
    <property type="term" value="P:response to wounding"/>
    <property type="evidence" value="ECO:0007669"/>
    <property type="project" value="UniProtKB-ARBA"/>
</dbReference>
<dbReference type="GO" id="GO:0016020">
    <property type="term" value="C:membrane"/>
    <property type="evidence" value="ECO:0007669"/>
    <property type="project" value="UniProtKB-SubCell"/>
</dbReference>
<evidence type="ECO:0000256" key="13">
    <source>
        <dbReference type="SAM" id="Phobius"/>
    </source>
</evidence>
<evidence type="ECO:0000256" key="2">
    <source>
        <dbReference type="ARBA" id="ARBA00008685"/>
    </source>
</evidence>
<dbReference type="GO" id="GO:1901701">
    <property type="term" value="P:cellular response to oxygen-containing compound"/>
    <property type="evidence" value="ECO:0007669"/>
    <property type="project" value="UniProtKB-ARBA"/>
</dbReference>
<dbReference type="InterPro" id="IPR001828">
    <property type="entry name" value="ANF_lig-bd_rcpt"/>
</dbReference>
<evidence type="ECO:0000256" key="10">
    <source>
        <dbReference type="ARBA" id="ARBA00023180"/>
    </source>
</evidence>
<evidence type="ECO:0000259" key="14">
    <source>
        <dbReference type="SMART" id="SM00079"/>
    </source>
</evidence>
<dbReference type="SUPFAM" id="SSF53822">
    <property type="entry name" value="Periplasmic binding protein-like I"/>
    <property type="match status" value="1"/>
</dbReference>
<evidence type="ECO:0000256" key="3">
    <source>
        <dbReference type="ARBA" id="ARBA00022448"/>
    </source>
</evidence>
<feature type="domain" description="Ionotropic glutamate receptor C-terminal" evidence="14">
    <location>
        <begin position="110"/>
        <end position="398"/>
    </location>
</feature>
<keyword evidence="10" id="KW-0325">Glycoprotein</keyword>
<dbReference type="Gene3D" id="3.40.50.2300">
    <property type="match status" value="2"/>
</dbReference>
<dbReference type="Pfam" id="PF01094">
    <property type="entry name" value="ANF_receptor"/>
    <property type="match status" value="1"/>
</dbReference>
<evidence type="ECO:0000256" key="9">
    <source>
        <dbReference type="ARBA" id="ARBA00023170"/>
    </source>
</evidence>
<keyword evidence="5" id="KW-0732">Signal</keyword>
<evidence type="ECO:0000256" key="8">
    <source>
        <dbReference type="ARBA" id="ARBA00023136"/>
    </source>
</evidence>
<keyword evidence="4 13" id="KW-0812">Transmembrane</keyword>
<comment type="similarity">
    <text evidence="2">Belongs to the glutamate-gated ion channel (TC 1.A.10.1) family.</text>
</comment>
<dbReference type="CDD" id="cd13686">
    <property type="entry name" value="GluR_Plant"/>
    <property type="match status" value="1"/>
</dbReference>
<evidence type="ECO:0000256" key="1">
    <source>
        <dbReference type="ARBA" id="ARBA00004141"/>
    </source>
</evidence>
<evidence type="ECO:0000256" key="4">
    <source>
        <dbReference type="ARBA" id="ARBA00022692"/>
    </source>
</evidence>
<dbReference type="Gene3D" id="3.40.190.10">
    <property type="entry name" value="Periplasmic binding protein-like II"/>
    <property type="match status" value="3"/>
</dbReference>
<evidence type="ECO:0000256" key="6">
    <source>
        <dbReference type="ARBA" id="ARBA00022989"/>
    </source>
</evidence>
<dbReference type="FunFam" id="1.10.287.70:FF:000037">
    <property type="entry name" value="Glutamate receptor"/>
    <property type="match status" value="1"/>
</dbReference>
<dbReference type="InterPro" id="IPR028082">
    <property type="entry name" value="Peripla_BP_I"/>
</dbReference>
<keyword evidence="3" id="KW-0813">Transport</keyword>
<dbReference type="GO" id="GO:0007165">
    <property type="term" value="P:signal transduction"/>
    <property type="evidence" value="ECO:0007669"/>
    <property type="project" value="UniProtKB-ARBA"/>
</dbReference>
<dbReference type="AlphaFoldDB" id="A0AAW1Y7H5"/>
<keyword evidence="16" id="KW-1185">Reference proteome</keyword>
<keyword evidence="7" id="KW-0406">Ion transport</keyword>
<comment type="caution">
    <text evidence="15">The sequence shown here is derived from an EMBL/GenBank/DDBJ whole genome shotgun (WGS) entry which is preliminary data.</text>
</comment>
<evidence type="ECO:0000256" key="7">
    <source>
        <dbReference type="ARBA" id="ARBA00023065"/>
    </source>
</evidence>
<protein>
    <recommendedName>
        <fullName evidence="14">Ionotropic glutamate receptor C-terminal domain-containing protein</fullName>
    </recommendedName>
</protein>
<proteinExistence type="inferred from homology"/>
<keyword evidence="8 13" id="KW-0472">Membrane</keyword>
<dbReference type="InterPro" id="IPR015683">
    <property type="entry name" value="Ionotropic_Glu_rcpt"/>
</dbReference>
<dbReference type="EMBL" id="JBEDUW010000002">
    <property type="protein sequence ID" value="KAK9944410.1"/>
    <property type="molecule type" value="Genomic_DNA"/>
</dbReference>
<dbReference type="FunFam" id="3.40.190.10:FF:000175">
    <property type="entry name" value="Glutamate receptor"/>
    <property type="match status" value="1"/>
</dbReference>
<reference evidence="15 16" key="1">
    <citation type="journal article" date="2023" name="G3 (Bethesda)">
        <title>A chromosome-length genome assembly and annotation of blackberry (Rubus argutus, cv. 'Hillquist').</title>
        <authorList>
            <person name="Bruna T."/>
            <person name="Aryal R."/>
            <person name="Dudchenko O."/>
            <person name="Sargent D.J."/>
            <person name="Mead D."/>
            <person name="Buti M."/>
            <person name="Cavallini A."/>
            <person name="Hytonen T."/>
            <person name="Andres J."/>
            <person name="Pham M."/>
            <person name="Weisz D."/>
            <person name="Mascagni F."/>
            <person name="Usai G."/>
            <person name="Natali L."/>
            <person name="Bassil N."/>
            <person name="Fernandez G.E."/>
            <person name="Lomsadze A."/>
            <person name="Armour M."/>
            <person name="Olukolu B."/>
            <person name="Poorten T."/>
            <person name="Britton C."/>
            <person name="Davik J."/>
            <person name="Ashrafi H."/>
            <person name="Aiden E.L."/>
            <person name="Borodovsky M."/>
            <person name="Worthington M."/>
        </authorList>
    </citation>
    <scope>NUCLEOTIDE SEQUENCE [LARGE SCALE GENOMIC DNA]</scope>
    <source>
        <strain evidence="15">PI 553951</strain>
    </source>
</reference>
<keyword evidence="6 13" id="KW-1133">Transmembrane helix</keyword>
<dbReference type="SUPFAM" id="SSF53850">
    <property type="entry name" value="Periplasmic binding protein-like II"/>
    <property type="match status" value="1"/>
</dbReference>
<dbReference type="PANTHER" id="PTHR18966">
    <property type="entry name" value="IONOTROPIC GLUTAMATE RECEPTOR"/>
    <property type="match status" value="1"/>
</dbReference>
<feature type="transmembrane region" description="Helical" evidence="13">
    <location>
        <begin position="418"/>
        <end position="441"/>
    </location>
</feature>
<evidence type="ECO:0000313" key="15">
    <source>
        <dbReference type="EMBL" id="KAK9944410.1"/>
    </source>
</evidence>
<keyword evidence="12" id="KW-0407">Ion channel</keyword>
<feature type="transmembrane region" description="Helical" evidence="13">
    <location>
        <begin position="239"/>
        <end position="258"/>
    </location>
</feature>
<evidence type="ECO:0000256" key="5">
    <source>
        <dbReference type="ARBA" id="ARBA00022729"/>
    </source>
</evidence>
<dbReference type="Pfam" id="PF00060">
    <property type="entry name" value="Lig_chan"/>
    <property type="match status" value="1"/>
</dbReference>
<keyword evidence="9" id="KW-0675">Receptor</keyword>
<name>A0AAW1Y7H5_RUBAR</name>
<dbReference type="SMART" id="SM00079">
    <property type="entry name" value="PBPe"/>
    <property type="match status" value="1"/>
</dbReference>
<comment type="subcellular location">
    <subcellularLocation>
        <location evidence="1">Membrane</location>
        <topology evidence="1">Multi-pass membrane protein</topology>
    </subcellularLocation>
</comment>
<gene>
    <name evidence="15" type="ORF">M0R45_009980</name>
</gene>
<keyword evidence="11" id="KW-1071">Ligand-gated ion channel</keyword>
<evidence type="ECO:0000313" key="16">
    <source>
        <dbReference type="Proteomes" id="UP001457282"/>
    </source>
</evidence>
<dbReference type="FunFam" id="3.40.190.10:FF:000054">
    <property type="entry name" value="Glutamate receptor"/>
    <property type="match status" value="1"/>
</dbReference>
<organism evidence="15 16">
    <name type="scientific">Rubus argutus</name>
    <name type="common">Southern blackberry</name>
    <dbReference type="NCBI Taxonomy" id="59490"/>
    <lineage>
        <taxon>Eukaryota</taxon>
        <taxon>Viridiplantae</taxon>
        <taxon>Streptophyta</taxon>
        <taxon>Embryophyta</taxon>
        <taxon>Tracheophyta</taxon>
        <taxon>Spermatophyta</taxon>
        <taxon>Magnoliopsida</taxon>
        <taxon>eudicotyledons</taxon>
        <taxon>Gunneridae</taxon>
        <taxon>Pentapetalae</taxon>
        <taxon>rosids</taxon>
        <taxon>fabids</taxon>
        <taxon>Rosales</taxon>
        <taxon>Rosaceae</taxon>
        <taxon>Rosoideae</taxon>
        <taxon>Rosoideae incertae sedis</taxon>
        <taxon>Rubus</taxon>
    </lineage>
</organism>
<dbReference type="InterPro" id="IPR001320">
    <property type="entry name" value="Iontro_rcpt_C"/>
</dbReference>